<evidence type="ECO:0000256" key="2">
    <source>
        <dbReference type="ARBA" id="ARBA00008387"/>
    </source>
</evidence>
<evidence type="ECO:0000313" key="10">
    <source>
        <dbReference type="Proteomes" id="UP000744555"/>
    </source>
</evidence>
<organism evidence="9 10">
    <name type="scientific">Aquipseudomonas alcaligenes</name>
    <name type="common">Pseudomonas alcaligenes</name>
    <dbReference type="NCBI Taxonomy" id="43263"/>
    <lineage>
        <taxon>Bacteria</taxon>
        <taxon>Pseudomonadati</taxon>
        <taxon>Pseudomonadota</taxon>
        <taxon>Gammaproteobacteria</taxon>
        <taxon>Pseudomonadales</taxon>
        <taxon>Pseudomonadaceae</taxon>
        <taxon>Aquipseudomonas</taxon>
    </lineage>
</organism>
<evidence type="ECO:0000256" key="5">
    <source>
        <dbReference type="ARBA" id="ARBA00022837"/>
    </source>
</evidence>
<comment type="subcellular location">
    <subcellularLocation>
        <location evidence="1">Fimbrium</location>
    </subcellularLocation>
</comment>
<evidence type="ECO:0000256" key="4">
    <source>
        <dbReference type="ARBA" id="ARBA00022723"/>
    </source>
</evidence>
<feature type="region of interest" description="Disordered" evidence="7">
    <location>
        <begin position="194"/>
        <end position="243"/>
    </location>
</feature>
<name>A0ABR7S7W4_AQUAC</name>
<comment type="similarity">
    <text evidence="2">Belongs to the PilY1 family.</text>
</comment>
<dbReference type="Pfam" id="PF05567">
    <property type="entry name" value="T4P_PilY1"/>
    <property type="match status" value="1"/>
</dbReference>
<gene>
    <name evidence="9" type="ORF">A9179_19690</name>
</gene>
<dbReference type="RefSeq" id="WP_187807949.1">
    <property type="nucleotide sequence ID" value="NZ_LZEU01000001.1"/>
</dbReference>
<dbReference type="EMBL" id="LZEU01000001">
    <property type="protein sequence ID" value="MBC9252493.1"/>
    <property type="molecule type" value="Genomic_DNA"/>
</dbReference>
<keyword evidence="6" id="KW-0281">Fimbrium</keyword>
<proteinExistence type="inferred from homology"/>
<feature type="domain" description="PilY1 beta-propeller" evidence="8">
    <location>
        <begin position="790"/>
        <end position="1144"/>
    </location>
</feature>
<reference evidence="9 10" key="1">
    <citation type="submission" date="2016-06" db="EMBL/GenBank/DDBJ databases">
        <authorList>
            <person name="Ramos C."/>
            <person name="Pintado A."/>
            <person name="Crespo-Gomez J.I."/>
        </authorList>
    </citation>
    <scope>NUCLEOTIDE SEQUENCE [LARGE SCALE GENOMIC DNA]</scope>
    <source>
        <strain evidence="9 10">AVO110</strain>
    </source>
</reference>
<keyword evidence="10" id="KW-1185">Reference proteome</keyword>
<sequence>MSSTEFFGKSLTGLLAGLCILAVADQAEGASLSLSQLPLFLTEGVAPNIMVTIDNSSSMRWAFAPDSMSPISPATYNGYTADQVRVSRRAKSSTFNPLYYNPEVTYEVPYSVTYSSGKTSYTPLSTSFTSAYVNGFITSKGSFDLSSTYRVTWNYDTSYASTAMASYTSSTTYGTTGKVYYLAANPSADFAATSSTTNTTGSTTTTTGVTYSSSASSCPSSISSTSSKGSTTTTTSTSASTGSTITTSSYVTTVTAYSSIACTKSGSKYIVKVTTTATPTTTTTITTTDKTTSAVPAYYYVYSSALTGCDGTIHDDDCYKLVTVSSSSGSNGADERQNFANWYSFYRNRQLATQSAANLAFSTLSDSTRLSWQALGTSDTCISSSSYLTSYNCRGLVNSSTSYYDNRLRNFSGTHRAAFFAWLGDIYYNQSTPLIAAVDRVGAMLSLSGVNSPYAYSPGTTSEPVYSCRASYSITLTDGIWNDANSAVEYDNKTLDLPDGQSYSPRAPYKDSTSYTLADLAFKYWATDAQTSVANEVPAYTEETSTNATTQYWNPKNDPATWQHMVSYFVGLGLSASLTNPAWGGDTYSGDYASLADGSKSWPAAAVNSDNNVYDLWHAAINSRGEFFSVDSPGDLVEALKQVVNRISEQTAAAASPAVTSPLLDSDGSNTYNTYTYTPKFSSADWSGDLIKYQQDTVAGTKAEVWSAQDILDSTYASGNSAYGSRVVKMASSTGSLQDFTWANLTTAQKATLNKGLDSTADTYGSSRVSYLRGDRSNEGTLFRTRSHVLGDIIDSTPVIVRKPSRLASRMNAAEGQSASDANSYTRFKSAYASRATRIYVGANDGMLHAFSEDGVETFTFIPSEVIGNLYKLTDEDYSGSAHQYYVDGSPTEADVYFSGAWHSVLIGSLRGGGRSLFALDVTDPDNISLLWEISADDSAYSELGYTYSKPAVTRLSNGDWVVVAGNGYNSDNDKAVLYLINVEDGSLIKSFVAADSSSAVNGLASPYVADLDADQIADYVYAGDLHGNLWRFDLLGASSSAYATSFSGKPLYSALNSSGTTQPITSRPYLAKHPAGTGYIVVFGTGKYLESADADPNTAVAQSVYGIWDSAATAGSTVSSTPTLSRSKLVAQTVSSETSASFDNNGTAVTANIRTMSANEVDWLNDDGSINKYGWYLDLKVGSTLEGEMVVNNPYVSDDLLIVSTLTPNDDPCADGVSTWLLTLDPYTGGGTSFETLDLNNDGIINAEDSYADAVVSGTEMDGLTGGFTVTRDSDGNIVICGSDSCETLSGSASSSGRQSWRAIQTKE</sequence>
<evidence type="ECO:0000256" key="3">
    <source>
        <dbReference type="ARBA" id="ARBA00022558"/>
    </source>
</evidence>
<dbReference type="Proteomes" id="UP000744555">
    <property type="component" value="Unassembled WGS sequence"/>
</dbReference>
<dbReference type="InterPro" id="IPR008707">
    <property type="entry name" value="B-propeller_PilY1"/>
</dbReference>
<evidence type="ECO:0000259" key="8">
    <source>
        <dbReference type="Pfam" id="PF05567"/>
    </source>
</evidence>
<accession>A0ABR7S7W4</accession>
<keyword evidence="5" id="KW-0106">Calcium</keyword>
<evidence type="ECO:0000256" key="1">
    <source>
        <dbReference type="ARBA" id="ARBA00004561"/>
    </source>
</evidence>
<protein>
    <recommendedName>
        <fullName evidence="8">PilY1 beta-propeller domain-containing protein</fullName>
    </recommendedName>
</protein>
<keyword evidence="4" id="KW-0479">Metal-binding</keyword>
<comment type="caution">
    <text evidence="9">The sequence shown here is derived from an EMBL/GenBank/DDBJ whole genome shotgun (WGS) entry which is preliminary data.</text>
</comment>
<keyword evidence="3" id="KW-1029">Fimbrium biogenesis</keyword>
<evidence type="ECO:0000313" key="9">
    <source>
        <dbReference type="EMBL" id="MBC9252493.1"/>
    </source>
</evidence>
<dbReference type="InterPro" id="IPR011047">
    <property type="entry name" value="Quinoprotein_ADH-like_sf"/>
</dbReference>
<evidence type="ECO:0000256" key="6">
    <source>
        <dbReference type="ARBA" id="ARBA00023263"/>
    </source>
</evidence>
<evidence type="ECO:0000256" key="7">
    <source>
        <dbReference type="SAM" id="MobiDB-lite"/>
    </source>
</evidence>
<dbReference type="SUPFAM" id="SSF50998">
    <property type="entry name" value="Quinoprotein alcohol dehydrogenase-like"/>
    <property type="match status" value="1"/>
</dbReference>